<dbReference type="eggNOG" id="ENOG502S42J">
    <property type="taxonomic scope" value="Eukaryota"/>
</dbReference>
<feature type="region of interest" description="Disordered" evidence="7">
    <location>
        <begin position="557"/>
        <end position="598"/>
    </location>
</feature>
<dbReference type="InterPro" id="IPR036034">
    <property type="entry name" value="PDZ_sf"/>
</dbReference>
<dbReference type="SMART" id="SM00245">
    <property type="entry name" value="TSPc"/>
    <property type="match status" value="1"/>
</dbReference>
<gene>
    <name evidence="9" type="ORF">MICPUCDRAFT_37130</name>
</gene>
<dbReference type="Pfam" id="PF26549">
    <property type="entry name" value="Tricorn_N"/>
    <property type="match status" value="1"/>
</dbReference>
<evidence type="ECO:0000313" key="10">
    <source>
        <dbReference type="Proteomes" id="UP000001876"/>
    </source>
</evidence>
<dbReference type="OMA" id="YLHVPDM"/>
<dbReference type="Gene3D" id="2.120.10.60">
    <property type="entry name" value="Tricorn protease N-terminal domain"/>
    <property type="match status" value="1"/>
</dbReference>
<dbReference type="PANTHER" id="PTHR43253:SF1">
    <property type="entry name" value="TRICORN PROTEASE HOMOLOG 2-RELATED"/>
    <property type="match status" value="1"/>
</dbReference>
<evidence type="ECO:0000256" key="1">
    <source>
        <dbReference type="ARBA" id="ARBA00004496"/>
    </source>
</evidence>
<feature type="compositionally biased region" description="Acidic residues" evidence="7">
    <location>
        <begin position="569"/>
        <end position="594"/>
    </location>
</feature>
<feature type="compositionally biased region" description="Acidic residues" evidence="7">
    <location>
        <begin position="1167"/>
        <end position="1190"/>
    </location>
</feature>
<evidence type="ECO:0000256" key="4">
    <source>
        <dbReference type="ARBA" id="ARBA00022670"/>
    </source>
</evidence>
<evidence type="ECO:0000256" key="2">
    <source>
        <dbReference type="ARBA" id="ARBA00008524"/>
    </source>
</evidence>
<dbReference type="GO" id="GO:0008236">
    <property type="term" value="F:serine-type peptidase activity"/>
    <property type="evidence" value="ECO:0007669"/>
    <property type="project" value="UniProtKB-KW"/>
</dbReference>
<comment type="similarity">
    <text evidence="2">Belongs to the peptidase S41B family.</text>
</comment>
<keyword evidence="3" id="KW-0963">Cytoplasm</keyword>
<name>C1N9P1_MICPC</name>
<dbReference type="Gene3D" id="2.30.42.10">
    <property type="match status" value="1"/>
</dbReference>
<dbReference type="SUPFAM" id="SSF52096">
    <property type="entry name" value="ClpP/crotonase"/>
    <property type="match status" value="1"/>
</dbReference>
<keyword evidence="10" id="KW-1185">Reference proteome</keyword>
<proteinExistence type="inferred from homology"/>
<dbReference type="Pfam" id="PF03572">
    <property type="entry name" value="Peptidase_S41"/>
    <property type="match status" value="2"/>
</dbReference>
<dbReference type="GO" id="GO:0005737">
    <property type="term" value="C:cytoplasm"/>
    <property type="evidence" value="ECO:0007669"/>
    <property type="project" value="UniProtKB-SubCell"/>
</dbReference>
<dbReference type="Pfam" id="PF14685">
    <property type="entry name" value="PDZ_Tricorn"/>
    <property type="match status" value="1"/>
</dbReference>
<evidence type="ECO:0000256" key="7">
    <source>
        <dbReference type="SAM" id="MobiDB-lite"/>
    </source>
</evidence>
<organism evidence="10">
    <name type="scientific">Micromonas pusilla (strain CCMP1545)</name>
    <name type="common">Picoplanktonic green alga</name>
    <dbReference type="NCBI Taxonomy" id="564608"/>
    <lineage>
        <taxon>Eukaryota</taxon>
        <taxon>Viridiplantae</taxon>
        <taxon>Chlorophyta</taxon>
        <taxon>Mamiellophyceae</taxon>
        <taxon>Mamiellales</taxon>
        <taxon>Mamiellaceae</taxon>
        <taxon>Micromonas</taxon>
    </lineage>
</organism>
<dbReference type="RefSeq" id="XP_003064769.1">
    <property type="nucleotide sequence ID" value="XM_003064723.1"/>
</dbReference>
<dbReference type="InterPro" id="IPR015943">
    <property type="entry name" value="WD40/YVTN_repeat-like_dom_sf"/>
</dbReference>
<dbReference type="Gene3D" id="3.30.750.44">
    <property type="match status" value="1"/>
</dbReference>
<feature type="region of interest" description="Disordered" evidence="7">
    <location>
        <begin position="234"/>
        <end position="257"/>
    </location>
</feature>
<dbReference type="EMBL" id="GG663752">
    <property type="protein sequence ID" value="EEH51103.1"/>
    <property type="molecule type" value="Genomic_DNA"/>
</dbReference>
<dbReference type="GO" id="GO:0006508">
    <property type="term" value="P:proteolysis"/>
    <property type="evidence" value="ECO:0007669"/>
    <property type="project" value="UniProtKB-KW"/>
</dbReference>
<comment type="subcellular location">
    <subcellularLocation>
        <location evidence="1">Cytoplasm</location>
    </subcellularLocation>
</comment>
<evidence type="ECO:0000259" key="8">
    <source>
        <dbReference type="SMART" id="SM00245"/>
    </source>
</evidence>
<accession>C1N9P1</accession>
<dbReference type="InterPro" id="IPR029045">
    <property type="entry name" value="ClpP/crotonase-like_dom_sf"/>
</dbReference>
<feature type="compositionally biased region" description="Gly residues" evidence="7">
    <location>
        <begin position="1200"/>
        <end position="1209"/>
    </location>
</feature>
<dbReference type="SUPFAM" id="SSF69322">
    <property type="entry name" value="Tricorn protease domain 2"/>
    <property type="match status" value="1"/>
</dbReference>
<feature type="domain" description="Tail specific protease" evidence="8">
    <location>
        <begin position="919"/>
        <end position="1087"/>
    </location>
</feature>
<dbReference type="KEGG" id="mpp:MICPUCDRAFT_37130"/>
<dbReference type="InterPro" id="IPR012393">
    <property type="entry name" value="Tricorn_protease"/>
</dbReference>
<dbReference type="InterPro" id="IPR029414">
    <property type="entry name" value="Tricorn_PDZ"/>
</dbReference>
<feature type="compositionally biased region" description="Basic residues" evidence="7">
    <location>
        <begin position="1210"/>
        <end position="1221"/>
    </location>
</feature>
<keyword evidence="5" id="KW-0378">Hydrolase</keyword>
<dbReference type="SUPFAM" id="SSF82171">
    <property type="entry name" value="DPP6 N-terminal domain-like"/>
    <property type="match status" value="1"/>
</dbReference>
<dbReference type="OrthoDB" id="43744at2759"/>
<dbReference type="PANTHER" id="PTHR43253">
    <property type="entry name" value="TRICORN PROTEASE HOMOLOG 2-RELATED"/>
    <property type="match status" value="1"/>
</dbReference>
<feature type="compositionally biased region" description="Basic and acidic residues" evidence="7">
    <location>
        <begin position="1124"/>
        <end position="1142"/>
    </location>
</feature>
<sequence length="1221" mass="132400">MSTHHAAAASTDGYYRYPALHGDTLLFVCEDDIYGVHATLGGRAHRVTDAPGPVRRPVIRRVETKTNSHCPDGALVAFTVSEPDGHEEIYVVSVEGGRMRRLTRAGADFARVATWSEDGEVVYFVTSASRAFPDDDTLWRVPSRGGAPEKMTLGPFRPTPAATDGAPPRPPARLIGRHTEDPSIAHWKGYRGGAGGEVWLDVEGVGDFKARSIHCNGSSSSDATVLRATLTPRATAPGEAHGARHPAADASQRADATESPPLRVAFVAGGRLFMSELASDSSAACTTKEIAVQWTGAKSELERRAVDEPSEFLQDWSLHPEGLTLATTIRGRAFTMGLWDGPALSYPFAPRARLASYLWDGKRLAFVSDATGEDDIEIHREDGKKPRRVHVIHTGPHTTAFALRMGLPPALLGRPISLAPSPEAPLLAVTNHRNALLIVDVDAGTCRTADVSEEQGGITHVAWSPCGCWVAYTKRVDSETTLIRILDARTGVTRDATTPVLGDCNPGWDPAGDFLYFLSSRELEPAYDAHRFGLSFHGAHRPHCVALRADVKNPLLKALTPPGDHSSDSEGDGDDDGSDSDDDDSYADGSDSNDEDKCPPIVIEWEGLRDRVVALPVPPGRYGHVRGLDDGRFMFVKYPIRRGGRDAGGVGALCKFDVRRLKTSVLIPSGVRSVVLSMDRRCMLVEKSVDGYVELRAHKAGTKPDEEDSDGEDVDEDAFDRRSGLIDIDGRIAAEVDPLAEWTQALLETWRICRDEWFDAGMAHGDARGVADWEGALTRHARLLPRVASVAELSDVLREMTAELRSSHVHVSLGDAGSTARRRSPAPGRLGCDLVWDAKMRGYRITHIVGGDQWDDLTGGALRKPGLNVAVGDAIVALNRVTLTEEVGVDEVLTGKGGAEVMVTFKRGDVVSVRVRAMHSELDARYRDAVRDRTSRVAKLGKDQVGYLHLPDMERTGYSEFWRHFPREVKKGALIVDLRGNAGGHISELLLAKLAQRPLAWDYPSHACGPLVVLVDENTGSDAELAAEAFRALGLGVVVGCRTWGGLLTTSESYGLVDGGEVSLPQSNVALFRDEKNRGVTPDVVVRISPTDHALGRDPQLDAAVEEATRLLRERPPPKPPGKKRPEDERYDDVTRATRAEEAFAGGSKHLKRWPFKTFAPFPQSDSSEEASSDDEDDEDATESESDSEREDANARRARGGGGGGGGGRKFNKPKGAKPKR</sequence>
<feature type="region of interest" description="Disordered" evidence="7">
    <location>
        <begin position="1109"/>
        <end position="1221"/>
    </location>
</feature>
<dbReference type="GeneID" id="9690089"/>
<keyword evidence="6" id="KW-0720">Serine protease</keyword>
<dbReference type="InterPro" id="IPR005151">
    <property type="entry name" value="Tail-specific_protease"/>
</dbReference>
<feature type="region of interest" description="Disordered" evidence="7">
    <location>
        <begin position="145"/>
        <end position="168"/>
    </location>
</feature>
<dbReference type="InterPro" id="IPR028204">
    <property type="entry name" value="Tricorn_C1"/>
</dbReference>
<dbReference type="Gene3D" id="2.130.10.10">
    <property type="entry name" value="YVTN repeat-like/Quinoprotein amine dehydrogenase"/>
    <property type="match status" value="1"/>
</dbReference>
<dbReference type="SUPFAM" id="SSF50156">
    <property type="entry name" value="PDZ domain-like"/>
    <property type="match status" value="1"/>
</dbReference>
<evidence type="ECO:0000256" key="3">
    <source>
        <dbReference type="ARBA" id="ARBA00022490"/>
    </source>
</evidence>
<dbReference type="AlphaFoldDB" id="C1N9P1"/>
<dbReference type="CDD" id="cd07562">
    <property type="entry name" value="Peptidase_S41_TRI"/>
    <property type="match status" value="1"/>
</dbReference>
<dbReference type="Pfam" id="PF26550">
    <property type="entry name" value="Tricorn_2nd"/>
    <property type="match status" value="1"/>
</dbReference>
<evidence type="ECO:0000313" key="9">
    <source>
        <dbReference type="EMBL" id="EEH51103.1"/>
    </source>
</evidence>
<dbReference type="Proteomes" id="UP000001876">
    <property type="component" value="Unassembled WGS sequence"/>
</dbReference>
<dbReference type="Gene3D" id="3.90.226.10">
    <property type="entry name" value="2-enoyl-CoA Hydratase, Chain A, domain 1"/>
    <property type="match status" value="1"/>
</dbReference>
<reference evidence="9 10" key="1">
    <citation type="journal article" date="2009" name="Science">
        <title>Green evolution and dynamic adaptations revealed by genomes of the marine picoeukaryotes Micromonas.</title>
        <authorList>
            <person name="Worden A.Z."/>
            <person name="Lee J.H."/>
            <person name="Mock T."/>
            <person name="Rouze P."/>
            <person name="Simmons M.P."/>
            <person name="Aerts A.L."/>
            <person name="Allen A.E."/>
            <person name="Cuvelier M.L."/>
            <person name="Derelle E."/>
            <person name="Everett M.V."/>
            <person name="Foulon E."/>
            <person name="Grimwood J."/>
            <person name="Gundlach H."/>
            <person name="Henrissat B."/>
            <person name="Napoli C."/>
            <person name="McDonald S.M."/>
            <person name="Parker M.S."/>
            <person name="Rombauts S."/>
            <person name="Salamov A."/>
            <person name="Von Dassow P."/>
            <person name="Badger J.H."/>
            <person name="Coutinho P.M."/>
            <person name="Demir E."/>
            <person name="Dubchak I."/>
            <person name="Gentemann C."/>
            <person name="Eikrem W."/>
            <person name="Gready J.E."/>
            <person name="John U."/>
            <person name="Lanier W."/>
            <person name="Lindquist E.A."/>
            <person name="Lucas S."/>
            <person name="Mayer K.F."/>
            <person name="Moreau H."/>
            <person name="Not F."/>
            <person name="Otillar R."/>
            <person name="Panaud O."/>
            <person name="Pangilinan J."/>
            <person name="Paulsen I."/>
            <person name="Piegu B."/>
            <person name="Poliakov A."/>
            <person name="Robbens S."/>
            <person name="Schmutz J."/>
            <person name="Toulza E."/>
            <person name="Wyss T."/>
            <person name="Zelensky A."/>
            <person name="Zhou K."/>
            <person name="Armbrust E.V."/>
            <person name="Bhattacharya D."/>
            <person name="Goodenough U.W."/>
            <person name="Van de Peer Y."/>
            <person name="Grigoriev I.V."/>
        </authorList>
    </citation>
    <scope>NUCLEOTIDE SEQUENCE [LARGE SCALE GENOMIC DNA]</scope>
    <source>
        <strain evidence="9 10">CCMP1545</strain>
    </source>
</reference>
<evidence type="ECO:0000256" key="5">
    <source>
        <dbReference type="ARBA" id="ARBA00022801"/>
    </source>
</evidence>
<protein>
    <submittedName>
        <fullName evidence="9">Predicted protein</fullName>
    </submittedName>
</protein>
<keyword evidence="4" id="KW-0645">Protease</keyword>
<evidence type="ECO:0000256" key="6">
    <source>
        <dbReference type="ARBA" id="ARBA00022825"/>
    </source>
</evidence>
<dbReference type="Pfam" id="PF14684">
    <property type="entry name" value="Tricorn_C1"/>
    <property type="match status" value="1"/>
</dbReference>